<gene>
    <name evidence="1" type="ORF">PGQ11_009972</name>
</gene>
<comment type="caution">
    <text evidence="1">The sequence shown here is derived from an EMBL/GenBank/DDBJ whole genome shotgun (WGS) entry which is preliminary data.</text>
</comment>
<protein>
    <recommendedName>
        <fullName evidence="3">Cell wall protein PhiA</fullName>
    </recommendedName>
</protein>
<evidence type="ECO:0000313" key="1">
    <source>
        <dbReference type="EMBL" id="KAK8859238.1"/>
    </source>
</evidence>
<proteinExistence type="predicted"/>
<dbReference type="EMBL" id="JAPCWZ010000006">
    <property type="protein sequence ID" value="KAK8859238.1"/>
    <property type="molecule type" value="Genomic_DNA"/>
</dbReference>
<sequence>MQFKNIAITAASAAAVSAQTSNGQQVFGVLSIASGTPLQYAGWSASQRGLFNHGAAQQASCDKGLAQEFATFQLTDAGELYLYSTSNPRQQVFVDRSGMGQGIIGYTTGVEPTPRNAERTGFSVEDGHLKFDGNDFQACPGYAEGSYKVWLAGTTNPGGNSNCTAVAARIQTISEPVGCLYQQQ</sequence>
<accession>A0ABR2I8B2</accession>
<dbReference type="Proteomes" id="UP001390339">
    <property type="component" value="Unassembled WGS sequence"/>
</dbReference>
<name>A0ABR2I8B2_9PEZI</name>
<evidence type="ECO:0000313" key="2">
    <source>
        <dbReference type="Proteomes" id="UP001390339"/>
    </source>
</evidence>
<reference evidence="1 2" key="1">
    <citation type="journal article" date="2024" name="IMA Fungus">
        <title>Apiospora arundinis, a panoply of carbohydrate-active enzymes and secondary metabolites.</title>
        <authorList>
            <person name="Sorensen T."/>
            <person name="Petersen C."/>
            <person name="Muurmann A.T."/>
            <person name="Christiansen J.V."/>
            <person name="Brundto M.L."/>
            <person name="Overgaard C.K."/>
            <person name="Boysen A.T."/>
            <person name="Wollenberg R.D."/>
            <person name="Larsen T.O."/>
            <person name="Sorensen J.L."/>
            <person name="Nielsen K.L."/>
            <person name="Sondergaard T.E."/>
        </authorList>
    </citation>
    <scope>NUCLEOTIDE SEQUENCE [LARGE SCALE GENOMIC DNA]</scope>
    <source>
        <strain evidence="1 2">AAU 773</strain>
    </source>
</reference>
<organism evidence="1 2">
    <name type="scientific">Apiospora arundinis</name>
    <dbReference type="NCBI Taxonomy" id="335852"/>
    <lineage>
        <taxon>Eukaryota</taxon>
        <taxon>Fungi</taxon>
        <taxon>Dikarya</taxon>
        <taxon>Ascomycota</taxon>
        <taxon>Pezizomycotina</taxon>
        <taxon>Sordariomycetes</taxon>
        <taxon>Xylariomycetidae</taxon>
        <taxon>Amphisphaeriales</taxon>
        <taxon>Apiosporaceae</taxon>
        <taxon>Apiospora</taxon>
    </lineage>
</organism>
<evidence type="ECO:0008006" key="3">
    <source>
        <dbReference type="Google" id="ProtNLM"/>
    </source>
</evidence>
<keyword evidence="2" id="KW-1185">Reference proteome</keyword>